<reference evidence="15" key="1">
    <citation type="journal article" date="2014" name="Int. J. Syst. Evol. Microbiol.">
        <title>Complete genome sequence of Corynebacterium casei LMG S-19264T (=DSM 44701T), isolated from a smear-ripened cheese.</title>
        <authorList>
            <consortium name="US DOE Joint Genome Institute (JGI-PGF)"/>
            <person name="Walter F."/>
            <person name="Albersmeier A."/>
            <person name="Kalinowski J."/>
            <person name="Ruckert C."/>
        </authorList>
    </citation>
    <scope>NUCLEOTIDE SEQUENCE</scope>
    <source>
        <strain evidence="15">CGMCC 1.15758</strain>
    </source>
</reference>
<dbReference type="InterPro" id="IPR036052">
    <property type="entry name" value="TrpB-like_PALP_sf"/>
</dbReference>
<evidence type="ECO:0000259" key="14">
    <source>
        <dbReference type="Pfam" id="PF14821"/>
    </source>
</evidence>
<dbReference type="NCBIfam" id="TIGR00260">
    <property type="entry name" value="thrC"/>
    <property type="match status" value="1"/>
</dbReference>
<keyword evidence="16" id="KW-1185">Reference proteome</keyword>
<evidence type="ECO:0000313" key="15">
    <source>
        <dbReference type="EMBL" id="GGF90474.1"/>
    </source>
</evidence>
<evidence type="ECO:0000256" key="7">
    <source>
        <dbReference type="ARBA" id="ARBA00022697"/>
    </source>
</evidence>
<dbReference type="Gene3D" id="3.40.50.1100">
    <property type="match status" value="2"/>
</dbReference>
<keyword evidence="6" id="KW-0028">Amino-acid biosynthesis</keyword>
<dbReference type="OrthoDB" id="9763107at2"/>
<evidence type="ECO:0000259" key="13">
    <source>
        <dbReference type="Pfam" id="PF00291"/>
    </source>
</evidence>
<evidence type="ECO:0000256" key="9">
    <source>
        <dbReference type="ARBA" id="ARBA00023239"/>
    </source>
</evidence>
<evidence type="ECO:0000256" key="1">
    <source>
        <dbReference type="ARBA" id="ARBA00001933"/>
    </source>
</evidence>
<comment type="pathway">
    <text evidence="2">Amino-acid biosynthesis; L-threonine biosynthesis; L-threonine from L-aspartate: step 5/5.</text>
</comment>
<evidence type="ECO:0000256" key="12">
    <source>
        <dbReference type="PIRSR" id="PIRSR604450-51"/>
    </source>
</evidence>
<evidence type="ECO:0000313" key="16">
    <source>
        <dbReference type="Proteomes" id="UP000636949"/>
    </source>
</evidence>
<evidence type="ECO:0000256" key="11">
    <source>
        <dbReference type="NCBIfam" id="TIGR00260"/>
    </source>
</evidence>
<dbReference type="InterPro" id="IPR051166">
    <property type="entry name" value="Threonine_Synthase"/>
</dbReference>
<dbReference type="Pfam" id="PF00291">
    <property type="entry name" value="PALP"/>
    <property type="match status" value="1"/>
</dbReference>
<dbReference type="Pfam" id="PF14821">
    <property type="entry name" value="Thr_synth_N"/>
    <property type="match status" value="1"/>
</dbReference>
<dbReference type="SUPFAM" id="SSF53686">
    <property type="entry name" value="Tryptophan synthase beta subunit-like PLP-dependent enzymes"/>
    <property type="match status" value="1"/>
</dbReference>
<accession>A0A8J3E8E6</accession>
<evidence type="ECO:0000256" key="5">
    <source>
        <dbReference type="ARBA" id="ARBA00018679"/>
    </source>
</evidence>
<dbReference type="InterPro" id="IPR000634">
    <property type="entry name" value="Ser/Thr_deHydtase_PyrdxlP-BS"/>
</dbReference>
<comment type="caution">
    <text evidence="15">The sequence shown here is derived from an EMBL/GenBank/DDBJ whole genome shotgun (WGS) entry which is preliminary data.</text>
</comment>
<dbReference type="GO" id="GO:0004795">
    <property type="term" value="F:threonine synthase activity"/>
    <property type="evidence" value="ECO:0007669"/>
    <property type="project" value="UniProtKB-UniRule"/>
</dbReference>
<evidence type="ECO:0000256" key="10">
    <source>
        <dbReference type="ARBA" id="ARBA00049144"/>
    </source>
</evidence>
<dbReference type="RefSeq" id="WP_117001575.1">
    <property type="nucleotide sequence ID" value="NZ_BMJS01000003.1"/>
</dbReference>
<comment type="catalytic activity">
    <reaction evidence="10">
        <text>O-phospho-L-homoserine + H2O = L-threonine + phosphate</text>
        <dbReference type="Rhea" id="RHEA:10840"/>
        <dbReference type="ChEBI" id="CHEBI:15377"/>
        <dbReference type="ChEBI" id="CHEBI:43474"/>
        <dbReference type="ChEBI" id="CHEBI:57590"/>
        <dbReference type="ChEBI" id="CHEBI:57926"/>
        <dbReference type="EC" id="4.2.3.1"/>
    </reaction>
</comment>
<organism evidence="15 16">
    <name type="scientific">Cysteiniphilum litorale</name>
    <dbReference type="NCBI Taxonomy" id="2056700"/>
    <lineage>
        <taxon>Bacteria</taxon>
        <taxon>Pseudomonadati</taxon>
        <taxon>Pseudomonadota</taxon>
        <taxon>Gammaproteobacteria</taxon>
        <taxon>Thiotrichales</taxon>
        <taxon>Fastidiosibacteraceae</taxon>
        <taxon>Cysteiniphilum</taxon>
    </lineage>
</organism>
<dbReference type="PROSITE" id="PS00165">
    <property type="entry name" value="DEHYDRATASE_SER_THR"/>
    <property type="match status" value="1"/>
</dbReference>
<dbReference type="PANTHER" id="PTHR42690:SF1">
    <property type="entry name" value="THREONINE SYNTHASE-LIKE 2"/>
    <property type="match status" value="1"/>
</dbReference>
<proteinExistence type="inferred from homology"/>
<dbReference type="EMBL" id="BMJS01000003">
    <property type="protein sequence ID" value="GGF90474.1"/>
    <property type="molecule type" value="Genomic_DNA"/>
</dbReference>
<evidence type="ECO:0000256" key="8">
    <source>
        <dbReference type="ARBA" id="ARBA00022898"/>
    </source>
</evidence>
<keyword evidence="7" id="KW-0791">Threonine biosynthesis</keyword>
<dbReference type="InterPro" id="IPR029144">
    <property type="entry name" value="Thr_synth_N"/>
</dbReference>
<dbReference type="Gene3D" id="3.90.1380.10">
    <property type="entry name" value="Threonine synthase, N-terminal domain"/>
    <property type="match status" value="1"/>
</dbReference>
<evidence type="ECO:0000256" key="3">
    <source>
        <dbReference type="ARBA" id="ARBA00005517"/>
    </source>
</evidence>
<feature type="domain" description="Threonine synthase N-terminal" evidence="14">
    <location>
        <begin position="2"/>
        <end position="78"/>
    </location>
</feature>
<comment type="cofactor">
    <cofactor evidence="1 12">
        <name>pyridoxal 5'-phosphate</name>
        <dbReference type="ChEBI" id="CHEBI:597326"/>
    </cofactor>
</comment>
<keyword evidence="9" id="KW-0456">Lyase</keyword>
<evidence type="ECO:0000256" key="2">
    <source>
        <dbReference type="ARBA" id="ARBA00004979"/>
    </source>
</evidence>
<dbReference type="UniPathway" id="UPA00050">
    <property type="reaction ID" value="UER00065"/>
</dbReference>
<dbReference type="GO" id="GO:0030170">
    <property type="term" value="F:pyridoxal phosphate binding"/>
    <property type="evidence" value="ECO:0007669"/>
    <property type="project" value="InterPro"/>
</dbReference>
<name>A0A8J3E8E6_9GAMM</name>
<dbReference type="Proteomes" id="UP000636949">
    <property type="component" value="Unassembled WGS sequence"/>
</dbReference>
<dbReference type="GO" id="GO:0009088">
    <property type="term" value="P:threonine biosynthetic process"/>
    <property type="evidence" value="ECO:0007669"/>
    <property type="project" value="UniProtKB-UniRule"/>
</dbReference>
<dbReference type="AlphaFoldDB" id="A0A8J3E8E6"/>
<reference evidence="15" key="2">
    <citation type="submission" date="2020-09" db="EMBL/GenBank/DDBJ databases">
        <authorList>
            <person name="Sun Q."/>
            <person name="Zhou Y."/>
        </authorList>
    </citation>
    <scope>NUCLEOTIDE SEQUENCE</scope>
    <source>
        <strain evidence="15">CGMCC 1.15758</strain>
    </source>
</reference>
<protein>
    <recommendedName>
        <fullName evidence="5 11">Threonine synthase</fullName>
        <ecNumber evidence="4 11">4.2.3.1</ecNumber>
    </recommendedName>
</protein>
<sequence length="433" mass="48157">MKFISTRGDAKAVAISSALQNGLAEDGGLYVPESFPLFDWQALDSAMSYPDFATKLLTPFFNGDALENQLSTICHESFNFPLPLVNIDQKTSVLELFHGMTLSFKDFGARFLANALSHIKTDKKFTIMVATSGDTGSAVAAAFYQKKNINVMVLFPKGKISMRQQKQITCWQDNVCAVEVNGTFDDCQALVKGAFADNWWQNNTYLNTSNSINIGRLLPQTTYYAYIAWQYFLKHGKKANFIVPSGNIGNVCACFWAKKMGLPIGDIVIAQNENNVIGQFLAHKILPNKASIETLANAMDVGKPSNFERLYALFPDFDVFAHEVKAFKASDSDIKKMIAEVKNEHNMLICPHTATAFFARESLTEDTHYIVVATAHPAKFEEVIEPITQEKIKVPEHLNKLLEKKQQSVGVSANLNALTEQYQAYFGVYSSSS</sequence>
<dbReference type="PANTHER" id="PTHR42690">
    <property type="entry name" value="THREONINE SYNTHASE FAMILY MEMBER"/>
    <property type="match status" value="1"/>
</dbReference>
<evidence type="ECO:0000256" key="6">
    <source>
        <dbReference type="ARBA" id="ARBA00022605"/>
    </source>
</evidence>
<feature type="domain" description="Tryptophan synthase beta chain-like PALP" evidence="13">
    <location>
        <begin position="95"/>
        <end position="364"/>
    </location>
</feature>
<comment type="similarity">
    <text evidence="3">Belongs to the threonine synthase family.</text>
</comment>
<keyword evidence="8 12" id="KW-0663">Pyridoxal phosphate</keyword>
<dbReference type="EC" id="4.2.3.1" evidence="4 11"/>
<dbReference type="InterPro" id="IPR001926">
    <property type="entry name" value="TrpB-like_PALP"/>
</dbReference>
<evidence type="ECO:0000256" key="4">
    <source>
        <dbReference type="ARBA" id="ARBA00013028"/>
    </source>
</evidence>
<dbReference type="InterPro" id="IPR004450">
    <property type="entry name" value="Thr_synthase-like"/>
</dbReference>
<dbReference type="InterPro" id="IPR037158">
    <property type="entry name" value="Thr_synth_N_sf"/>
</dbReference>
<feature type="modified residue" description="N6-(pyridoxal phosphate)lysine" evidence="12">
    <location>
        <position position="105"/>
    </location>
</feature>
<gene>
    <name evidence="15" type="primary">thrC1</name>
    <name evidence="15" type="ORF">GCM10010995_04760</name>
</gene>